<evidence type="ECO:0000256" key="1">
    <source>
        <dbReference type="ARBA" id="ARBA00004829"/>
    </source>
</evidence>
<evidence type="ECO:0000313" key="6">
    <source>
        <dbReference type="EMBL" id="CAD9664728.1"/>
    </source>
</evidence>
<dbReference type="GO" id="GO:0016491">
    <property type="term" value="F:oxidoreductase activity"/>
    <property type="evidence" value="ECO:0007669"/>
    <property type="project" value="UniProtKB-KW"/>
</dbReference>
<keyword evidence="3" id="KW-0560">Oxidoreductase</keyword>
<dbReference type="InterPro" id="IPR014105">
    <property type="entry name" value="Carotenoid/retinoid_OxRdtase"/>
</dbReference>
<dbReference type="SUPFAM" id="SSF51905">
    <property type="entry name" value="FAD/NAD(P)-binding domain"/>
    <property type="match status" value="1"/>
</dbReference>
<evidence type="ECO:0000256" key="2">
    <source>
        <dbReference type="ARBA" id="ARBA00022746"/>
    </source>
</evidence>
<dbReference type="NCBIfam" id="TIGR02734">
    <property type="entry name" value="crtI_fam"/>
    <property type="match status" value="1"/>
</dbReference>
<keyword evidence="2" id="KW-0125">Carotenoid biosynthesis</keyword>
<dbReference type="PANTHER" id="PTHR43734:SF1">
    <property type="entry name" value="PHYTOENE DESATURASE"/>
    <property type="match status" value="1"/>
</dbReference>
<dbReference type="Gene3D" id="3.50.50.60">
    <property type="entry name" value="FAD/NAD(P)-binding domain"/>
    <property type="match status" value="2"/>
</dbReference>
<feature type="chain" id="PRO_5031220092" description="Amine oxidase domain-containing protein" evidence="4">
    <location>
        <begin position="20"/>
        <end position="574"/>
    </location>
</feature>
<dbReference type="GO" id="GO:0016117">
    <property type="term" value="P:carotenoid biosynthetic process"/>
    <property type="evidence" value="ECO:0007669"/>
    <property type="project" value="UniProtKB-KW"/>
</dbReference>
<name>A0A7S2R9P3_9STRA</name>
<organism evidence="6">
    <name type="scientific">Rhizochromulina marina</name>
    <dbReference type="NCBI Taxonomy" id="1034831"/>
    <lineage>
        <taxon>Eukaryota</taxon>
        <taxon>Sar</taxon>
        <taxon>Stramenopiles</taxon>
        <taxon>Ochrophyta</taxon>
        <taxon>Dictyochophyceae</taxon>
        <taxon>Rhizochromulinales</taxon>
        <taxon>Rhizochromulina</taxon>
    </lineage>
</organism>
<evidence type="ECO:0000256" key="4">
    <source>
        <dbReference type="SAM" id="SignalP"/>
    </source>
</evidence>
<feature type="domain" description="Amine oxidase" evidence="5">
    <location>
        <begin position="187"/>
        <end position="549"/>
    </location>
</feature>
<reference evidence="6" key="1">
    <citation type="submission" date="2021-01" db="EMBL/GenBank/DDBJ databases">
        <authorList>
            <person name="Corre E."/>
            <person name="Pelletier E."/>
            <person name="Niang G."/>
            <person name="Scheremetjew M."/>
            <person name="Finn R."/>
            <person name="Kale V."/>
            <person name="Holt S."/>
            <person name="Cochrane G."/>
            <person name="Meng A."/>
            <person name="Brown T."/>
            <person name="Cohen L."/>
        </authorList>
    </citation>
    <scope>NUCLEOTIDE SEQUENCE</scope>
    <source>
        <strain evidence="6">CCMP1243</strain>
    </source>
</reference>
<dbReference type="InterPro" id="IPR036188">
    <property type="entry name" value="FAD/NAD-bd_sf"/>
</dbReference>
<feature type="signal peptide" evidence="4">
    <location>
        <begin position="1"/>
        <end position="19"/>
    </location>
</feature>
<dbReference type="AlphaFoldDB" id="A0A7S2R9P3"/>
<dbReference type="PANTHER" id="PTHR43734">
    <property type="entry name" value="PHYTOENE DESATURASE"/>
    <property type="match status" value="1"/>
</dbReference>
<gene>
    <name evidence="6" type="ORF">RMAR1173_LOCUS2208</name>
</gene>
<evidence type="ECO:0000259" key="5">
    <source>
        <dbReference type="Pfam" id="PF01593"/>
    </source>
</evidence>
<dbReference type="EMBL" id="HBHJ01003465">
    <property type="protein sequence ID" value="CAD9664728.1"/>
    <property type="molecule type" value="Transcribed_RNA"/>
</dbReference>
<sequence length="574" mass="61788">MAMRAGLVWCWLLAVPVRPFAPRRVVKSRYLHLSSLGSGEAFDVVVVGAGIGGLSSAARLAAQGQRVCIVEKNSLDLAGGRAGSFEIQGRGGDGSYRFDRGPSLLLLPDVYEAAFKEAGGGDLWASHVEPRVTPVAAPLYTMFLDRAPGLPLSPMVLRGGEQGLSHDKAQFEALEVGGGAKYEAHIRQSQRILDGGLPNFISGQLRLPALLQMAQEALFGGAFPLESQDSQICRRFSSTLARAALTFQSLYVGLTPFEAPSVFNLLQPLELGPVPDPHRAEQDPCRQGIFYPVGGFGEVSRSLVRLAQDAGVQFYWDSPVDQVVVDETGRATGVRLTTGDVVDAAAVLVNVDLPMAEATLLPKSQKRDFSTSQFSCSVVSFHWALNTTLKPLSHHTLFLEAQSEARRQQSWEWESAFSSRGEGPANFYVHAPARTDPSACPEGHDAITVLVPAPGLRPSSEEAYDTGVVVSRARAFVLEQFRRAGMDVEKHLVAEQVVSAPKWKQDFGLERGSVFGLSHPLSQLSFFRPGPRSPGVRGLYYCGASARPGNGVPLVLLGAKQTVSAITADAPWES</sequence>
<protein>
    <recommendedName>
        <fullName evidence="5">Amine oxidase domain-containing protein</fullName>
    </recommendedName>
</protein>
<dbReference type="InterPro" id="IPR002937">
    <property type="entry name" value="Amino_oxidase"/>
</dbReference>
<evidence type="ECO:0000256" key="3">
    <source>
        <dbReference type="ARBA" id="ARBA00023002"/>
    </source>
</evidence>
<proteinExistence type="predicted"/>
<dbReference type="Pfam" id="PF01593">
    <property type="entry name" value="Amino_oxidase"/>
    <property type="match status" value="1"/>
</dbReference>
<dbReference type="Pfam" id="PF13450">
    <property type="entry name" value="NAD_binding_8"/>
    <property type="match status" value="1"/>
</dbReference>
<comment type="pathway">
    <text evidence="1">Carotenoid biosynthesis.</text>
</comment>
<keyword evidence="4" id="KW-0732">Signal</keyword>
<accession>A0A7S2R9P3</accession>